<name>A0A2W4SXK4_9GAMM</name>
<dbReference type="InterPro" id="IPR017737">
    <property type="entry name" value="TssE1-like"/>
</dbReference>
<evidence type="ECO:0000313" key="3">
    <source>
        <dbReference type="Proteomes" id="UP000249396"/>
    </source>
</evidence>
<gene>
    <name evidence="2" type="primary">tssE</name>
    <name evidence="2" type="ORF">DM484_19175</name>
</gene>
<reference evidence="2 3" key="1">
    <citation type="journal article" date="2018" name="Aquat. Microb. Ecol.">
        <title>Gammaproteobacterial methanotrophs dominate.</title>
        <authorList>
            <person name="Rissanen A.J."/>
            <person name="Saarenheimo J."/>
            <person name="Tiirola M."/>
            <person name="Peura S."/>
            <person name="Aalto S.L."/>
            <person name="Karvinen A."/>
            <person name="Nykanen H."/>
        </authorList>
    </citation>
    <scope>NUCLEOTIDE SEQUENCE [LARGE SCALE GENOMIC DNA]</scope>
    <source>
        <strain evidence="2">AMbin10</strain>
    </source>
</reference>
<dbReference type="EMBL" id="QJPH01000393">
    <property type="protein sequence ID" value="PZN75287.1"/>
    <property type="molecule type" value="Genomic_DNA"/>
</dbReference>
<dbReference type="PANTHER" id="PTHR38595:SF1">
    <property type="entry name" value="TYPE VI SECRETION SYSTEM COMPONENT TSSE1"/>
    <property type="match status" value="1"/>
</dbReference>
<sequence>MAELLPSERLQPSLLDRLCDDEPANSKESREQRVLSVRRLRQSVLRDIAWLLNAVSLESVQDLENYPEAARSVLNFGIPDLSGHTITKSQIVDIEKRIRKVILDFEPRILPNTFSIKVVSTDSYNHNAMNFEIEGDLWMQPVPLRLYLKTQLDLETGNVVVTDKTG</sequence>
<evidence type="ECO:0000259" key="1">
    <source>
        <dbReference type="Pfam" id="PF04965"/>
    </source>
</evidence>
<dbReference type="PANTHER" id="PTHR38595">
    <property type="entry name" value="CYTOPLASMIC PROTEIN-RELATED"/>
    <property type="match status" value="1"/>
</dbReference>
<dbReference type="InterPro" id="IPR053176">
    <property type="entry name" value="T6SS_TssE1-like"/>
</dbReference>
<dbReference type="SUPFAM" id="SSF160719">
    <property type="entry name" value="gpW/gp25-like"/>
    <property type="match status" value="1"/>
</dbReference>
<dbReference type="NCBIfam" id="TIGR03357">
    <property type="entry name" value="VI_zyme"/>
    <property type="match status" value="1"/>
</dbReference>
<dbReference type="InterPro" id="IPR007048">
    <property type="entry name" value="IraD/Gp25-like"/>
</dbReference>
<evidence type="ECO:0000313" key="2">
    <source>
        <dbReference type="EMBL" id="PZN75287.1"/>
    </source>
</evidence>
<dbReference type="Pfam" id="PF04965">
    <property type="entry name" value="GPW_gp25"/>
    <property type="match status" value="1"/>
</dbReference>
<protein>
    <submittedName>
        <fullName evidence="2">Type VI secretion system baseplate subunit TssE</fullName>
    </submittedName>
</protein>
<accession>A0A2W4SXK4</accession>
<dbReference type="AlphaFoldDB" id="A0A2W4SXK4"/>
<feature type="domain" description="IraD/Gp25-like" evidence="1">
    <location>
        <begin position="39"/>
        <end position="141"/>
    </location>
</feature>
<comment type="caution">
    <text evidence="2">The sequence shown here is derived from an EMBL/GenBank/DDBJ whole genome shotgun (WGS) entry which is preliminary data.</text>
</comment>
<dbReference type="Proteomes" id="UP000249396">
    <property type="component" value="Unassembled WGS sequence"/>
</dbReference>
<organism evidence="2 3">
    <name type="scientific">Candidatus Methylumidiphilus alinenensis</name>
    <dbReference type="NCBI Taxonomy" id="2202197"/>
    <lineage>
        <taxon>Bacteria</taxon>
        <taxon>Pseudomonadati</taxon>
        <taxon>Pseudomonadota</taxon>
        <taxon>Gammaproteobacteria</taxon>
        <taxon>Methylococcales</taxon>
        <taxon>Candidatus Methylumidiphilus</taxon>
    </lineage>
</organism>
<proteinExistence type="predicted"/>